<evidence type="ECO:0000313" key="1">
    <source>
        <dbReference type="EMBL" id="OZC05527.1"/>
    </source>
</evidence>
<gene>
    <name evidence="1" type="ORF">X798_07499</name>
</gene>
<protein>
    <submittedName>
        <fullName evidence="1">Uncharacterized protein</fullName>
    </submittedName>
</protein>
<dbReference type="EMBL" id="KZ270871">
    <property type="protein sequence ID" value="OZC05527.1"/>
    <property type="molecule type" value="Genomic_DNA"/>
</dbReference>
<dbReference type="OrthoDB" id="5798421at2759"/>
<proteinExistence type="predicted"/>
<dbReference type="AlphaFoldDB" id="A0A238BJ58"/>
<evidence type="ECO:0000313" key="2">
    <source>
        <dbReference type="Proteomes" id="UP000242913"/>
    </source>
</evidence>
<organism evidence="1 2">
    <name type="scientific">Onchocerca flexuosa</name>
    <dbReference type="NCBI Taxonomy" id="387005"/>
    <lineage>
        <taxon>Eukaryota</taxon>
        <taxon>Metazoa</taxon>
        <taxon>Ecdysozoa</taxon>
        <taxon>Nematoda</taxon>
        <taxon>Chromadorea</taxon>
        <taxon>Rhabditida</taxon>
        <taxon>Spirurina</taxon>
        <taxon>Spiruromorpha</taxon>
        <taxon>Filarioidea</taxon>
        <taxon>Onchocercidae</taxon>
        <taxon>Onchocerca</taxon>
    </lineage>
</organism>
<dbReference type="Proteomes" id="UP000242913">
    <property type="component" value="Unassembled WGS sequence"/>
</dbReference>
<reference evidence="1 2" key="1">
    <citation type="submission" date="2015-12" db="EMBL/GenBank/DDBJ databases">
        <title>Draft genome of the nematode, Onchocerca flexuosa.</title>
        <authorList>
            <person name="Mitreva M."/>
        </authorList>
    </citation>
    <scope>NUCLEOTIDE SEQUENCE [LARGE SCALE GENOMIC DNA]</scope>
    <source>
        <strain evidence="1">Red Deer</strain>
    </source>
</reference>
<accession>A0A238BJ58</accession>
<keyword evidence="2" id="KW-1185">Reference proteome</keyword>
<name>A0A238BJ58_9BILA</name>
<sequence>YNFQLKVKLIIAFRESVVSPTDIETDIDFIIAPHMESNFVPICYVLHIDEFQLAWSDSLFVMSSGSNIEV</sequence>
<feature type="non-terminal residue" evidence="1">
    <location>
        <position position="1"/>
    </location>
</feature>